<gene>
    <name evidence="1" type="ORF">RB548_24540</name>
</gene>
<evidence type="ECO:0000313" key="2">
    <source>
        <dbReference type="Proteomes" id="UP001432360"/>
    </source>
</evidence>
<dbReference type="RefSeq" id="WP_331375554.1">
    <property type="nucleotide sequence ID" value="NZ_CP133151.1"/>
</dbReference>
<accession>A0ABZ2BHN7</accession>
<geneLocation type="plasmid" evidence="1 2">
    <name>pSchITTGS70c</name>
</geneLocation>
<name>A0ABZ2BHN7_9HYPH</name>
<dbReference type="EMBL" id="CP133151">
    <property type="protein sequence ID" value="WVT06508.1"/>
    <property type="molecule type" value="Genomic_DNA"/>
</dbReference>
<dbReference type="Proteomes" id="UP001432360">
    <property type="component" value="Plasmid pSchITTGS70c"/>
</dbReference>
<reference evidence="1" key="1">
    <citation type="submission" date="2023-08" db="EMBL/GenBank/DDBJ databases">
        <title>Complete genome sequence of Sinorhizobium chiapanecum ITTG S70 isolated from Acaciella angustissima nodules in Chiapas-Mexico.</title>
        <authorList>
            <person name="Rincon-Rosales R."/>
            <person name="Rogel M.A."/>
            <person name="Rincon-Medina C.I."/>
            <person name="Guerrero G."/>
            <person name="Manzano-Gomez L.A."/>
            <person name="Lopez-Lopez A."/>
            <person name="Rincon Molina F.A."/>
            <person name="Martinez-Romero E."/>
        </authorList>
    </citation>
    <scope>NUCLEOTIDE SEQUENCE</scope>
    <source>
        <strain evidence="1">ITTG S70</strain>
        <plasmid evidence="1">pSchITTGS70c</plasmid>
    </source>
</reference>
<proteinExistence type="predicted"/>
<protein>
    <submittedName>
        <fullName evidence="1">Uncharacterized protein</fullName>
    </submittedName>
</protein>
<keyword evidence="2" id="KW-1185">Reference proteome</keyword>
<organism evidence="1 2">
    <name type="scientific">Sinorhizobium chiapasense</name>
    <dbReference type="NCBI Taxonomy" id="501572"/>
    <lineage>
        <taxon>Bacteria</taxon>
        <taxon>Pseudomonadati</taxon>
        <taxon>Pseudomonadota</taxon>
        <taxon>Alphaproteobacteria</taxon>
        <taxon>Hyphomicrobiales</taxon>
        <taxon>Rhizobiaceae</taxon>
        <taxon>Sinorhizobium/Ensifer group</taxon>
        <taxon>Sinorhizobium</taxon>
    </lineage>
</organism>
<keyword evidence="1" id="KW-0614">Plasmid</keyword>
<sequence>MDELGRIPPRPLQHEWRHERYSSYDGIGYWVSEQMKGHFNQIVNHLKSTREGALSRALREKEPDILAALADGEKFFEMVVSTYTRKNPYAHVAILETIEPETFVSAWPMAPKSGWYWIGSAINERYKSSFHSEELRHERPWARQVVALLEEEVERFQGFARLRLSRAIPRSIGDADDDDVAAPMNGTVASIASQAIADHPVTPDNGAPAG</sequence>
<evidence type="ECO:0000313" key="1">
    <source>
        <dbReference type="EMBL" id="WVT06508.1"/>
    </source>
</evidence>